<protein>
    <submittedName>
        <fullName evidence="2">Uncharacterized protein</fullName>
    </submittedName>
</protein>
<organism evidence="2 3">
    <name type="scientific">Eschrichtius robustus</name>
    <name type="common">California gray whale</name>
    <name type="synonym">Eschrichtius gibbosus</name>
    <dbReference type="NCBI Taxonomy" id="9764"/>
    <lineage>
        <taxon>Eukaryota</taxon>
        <taxon>Metazoa</taxon>
        <taxon>Chordata</taxon>
        <taxon>Craniata</taxon>
        <taxon>Vertebrata</taxon>
        <taxon>Euteleostomi</taxon>
        <taxon>Mammalia</taxon>
        <taxon>Eutheria</taxon>
        <taxon>Laurasiatheria</taxon>
        <taxon>Artiodactyla</taxon>
        <taxon>Whippomorpha</taxon>
        <taxon>Cetacea</taxon>
        <taxon>Mysticeti</taxon>
        <taxon>Eschrichtiidae</taxon>
        <taxon>Eschrichtius</taxon>
    </lineage>
</organism>
<name>A0AB34G9P6_ESCRO</name>
<gene>
    <name evidence="2" type="ORF">J1605_001346</name>
</gene>
<sequence length="182" mass="19999">MPLPCRRAMSPGEALLNLPGTVPEVGRAAGGGEAAGMFWPAARPGECPERRASGHQRFLLSPSEWQGRPATGDDSGLALTSPTPGHWPPSAARKLAGEWHSQTAANLKIRRRLPLSSSSSPSPHSTPFFPFLLLLFFFEASQKVLLIDQLSKCRKSEWVTSSERYVELISTRSEEPRARRRL</sequence>
<feature type="region of interest" description="Disordered" evidence="1">
    <location>
        <begin position="61"/>
        <end position="89"/>
    </location>
</feature>
<keyword evidence="3" id="KW-1185">Reference proteome</keyword>
<dbReference type="Proteomes" id="UP001159641">
    <property type="component" value="Unassembled WGS sequence"/>
</dbReference>
<comment type="caution">
    <text evidence="2">The sequence shown here is derived from an EMBL/GenBank/DDBJ whole genome shotgun (WGS) entry which is preliminary data.</text>
</comment>
<evidence type="ECO:0000256" key="1">
    <source>
        <dbReference type="SAM" id="MobiDB-lite"/>
    </source>
</evidence>
<evidence type="ECO:0000313" key="3">
    <source>
        <dbReference type="Proteomes" id="UP001159641"/>
    </source>
</evidence>
<evidence type="ECO:0000313" key="2">
    <source>
        <dbReference type="EMBL" id="KAJ8775626.1"/>
    </source>
</evidence>
<dbReference type="EMBL" id="JAIQCJ010002624">
    <property type="protein sequence ID" value="KAJ8775626.1"/>
    <property type="molecule type" value="Genomic_DNA"/>
</dbReference>
<accession>A0AB34G9P6</accession>
<reference evidence="2 3" key="1">
    <citation type="submission" date="2022-11" db="EMBL/GenBank/DDBJ databases">
        <title>Whole genome sequence of Eschrichtius robustus ER-17-0199.</title>
        <authorList>
            <person name="Bruniche-Olsen A."/>
            <person name="Black A.N."/>
            <person name="Fields C.J."/>
            <person name="Walden K."/>
            <person name="Dewoody J.A."/>
        </authorList>
    </citation>
    <scope>NUCLEOTIDE SEQUENCE [LARGE SCALE GENOMIC DNA]</scope>
    <source>
        <strain evidence="2">ER-17-0199</strain>
        <tissue evidence="2">Blubber</tissue>
    </source>
</reference>
<proteinExistence type="predicted"/>
<dbReference type="AlphaFoldDB" id="A0AB34G9P6"/>